<name>A0ABR1Z666_9ROSI</name>
<organism evidence="2 3">
    <name type="scientific">Hibiscus sabdariffa</name>
    <name type="common">roselle</name>
    <dbReference type="NCBI Taxonomy" id="183260"/>
    <lineage>
        <taxon>Eukaryota</taxon>
        <taxon>Viridiplantae</taxon>
        <taxon>Streptophyta</taxon>
        <taxon>Embryophyta</taxon>
        <taxon>Tracheophyta</taxon>
        <taxon>Spermatophyta</taxon>
        <taxon>Magnoliopsida</taxon>
        <taxon>eudicotyledons</taxon>
        <taxon>Gunneridae</taxon>
        <taxon>Pentapetalae</taxon>
        <taxon>rosids</taxon>
        <taxon>malvids</taxon>
        <taxon>Malvales</taxon>
        <taxon>Malvaceae</taxon>
        <taxon>Malvoideae</taxon>
        <taxon>Hibiscus</taxon>
    </lineage>
</organism>
<dbReference type="InterPro" id="IPR001921">
    <property type="entry name" value="Ribosomal_eL8_euk"/>
</dbReference>
<dbReference type="InterPro" id="IPR029064">
    <property type="entry name" value="Ribosomal_eL30-like_sf"/>
</dbReference>
<keyword evidence="1" id="KW-0689">Ribosomal protein</keyword>
<comment type="caution">
    <text evidence="2">The sequence shown here is derived from an EMBL/GenBank/DDBJ whole genome shotgun (WGS) entry which is preliminary data.</text>
</comment>
<dbReference type="EMBL" id="JBBPBN010002720">
    <property type="protein sequence ID" value="KAK8474004.1"/>
    <property type="molecule type" value="Genomic_DNA"/>
</dbReference>
<comment type="function">
    <text evidence="1">Component of the ribosome.</text>
</comment>
<protein>
    <recommendedName>
        <fullName evidence="1">60S ribosomal protein L7a</fullName>
    </recommendedName>
</protein>
<dbReference type="PRINTS" id="PR00882">
    <property type="entry name" value="RIBOSOMALL7A"/>
</dbReference>
<proteinExistence type="inferred from homology"/>
<gene>
    <name evidence="2" type="ORF">V6N11_034929</name>
</gene>
<reference evidence="2 3" key="1">
    <citation type="journal article" date="2024" name="G3 (Bethesda)">
        <title>Genome assembly of Hibiscus sabdariffa L. provides insights into metabolisms of medicinal natural products.</title>
        <authorList>
            <person name="Kim T."/>
        </authorList>
    </citation>
    <scope>NUCLEOTIDE SEQUENCE [LARGE SCALE GENOMIC DNA]</scope>
    <source>
        <strain evidence="2">TK-2024</strain>
        <tissue evidence="2">Old leaves</tissue>
    </source>
</reference>
<accession>A0ABR1Z666</accession>
<evidence type="ECO:0000256" key="1">
    <source>
        <dbReference type="RuleBase" id="RU367042"/>
    </source>
</evidence>
<sequence>MGLQSDLANSLPEDENRCINELGALPPKKDLHRFMKWPKVVCIQRNKRILKKRLKVPPTLNQYTKTLDKNLGLQ</sequence>
<comment type="similarity">
    <text evidence="1">Belongs to the eukaryotic ribosomal protein eL8 family.</text>
</comment>
<evidence type="ECO:0000313" key="3">
    <source>
        <dbReference type="Proteomes" id="UP001396334"/>
    </source>
</evidence>
<evidence type="ECO:0000313" key="2">
    <source>
        <dbReference type="EMBL" id="KAK8474004.1"/>
    </source>
</evidence>
<dbReference type="Gene3D" id="3.30.1330.30">
    <property type="match status" value="1"/>
</dbReference>
<dbReference type="Proteomes" id="UP001396334">
    <property type="component" value="Unassembled WGS sequence"/>
</dbReference>
<keyword evidence="1" id="KW-0687">Ribonucleoprotein</keyword>
<keyword evidence="3" id="KW-1185">Reference proteome</keyword>